<protein>
    <recommendedName>
        <fullName evidence="4">Alkaline shock response membrane anchor protein AmaP</fullName>
    </recommendedName>
</protein>
<accession>A0A7Y9I8B7</accession>
<organism evidence="2 3">
    <name type="scientific">Microlunatus parietis</name>
    <dbReference type="NCBI Taxonomy" id="682979"/>
    <lineage>
        <taxon>Bacteria</taxon>
        <taxon>Bacillati</taxon>
        <taxon>Actinomycetota</taxon>
        <taxon>Actinomycetes</taxon>
        <taxon>Propionibacteriales</taxon>
        <taxon>Propionibacteriaceae</taxon>
        <taxon>Microlunatus</taxon>
    </lineage>
</organism>
<name>A0A7Y9I8B7_9ACTN</name>
<evidence type="ECO:0000313" key="3">
    <source>
        <dbReference type="Proteomes" id="UP000569914"/>
    </source>
</evidence>
<keyword evidence="1" id="KW-1133">Transmembrane helix</keyword>
<dbReference type="RefSeq" id="WP_179752422.1">
    <property type="nucleotide sequence ID" value="NZ_JACCBU010000001.1"/>
</dbReference>
<evidence type="ECO:0000256" key="1">
    <source>
        <dbReference type="SAM" id="Phobius"/>
    </source>
</evidence>
<dbReference type="Proteomes" id="UP000569914">
    <property type="component" value="Unassembled WGS sequence"/>
</dbReference>
<reference evidence="2 3" key="1">
    <citation type="submission" date="2020-07" db="EMBL/GenBank/DDBJ databases">
        <title>Sequencing the genomes of 1000 actinobacteria strains.</title>
        <authorList>
            <person name="Klenk H.-P."/>
        </authorList>
    </citation>
    <scope>NUCLEOTIDE SEQUENCE [LARGE SCALE GENOMIC DNA]</scope>
    <source>
        <strain evidence="2 3">DSM 22083</strain>
    </source>
</reference>
<feature type="transmembrane region" description="Helical" evidence="1">
    <location>
        <begin position="60"/>
        <end position="81"/>
    </location>
</feature>
<comment type="caution">
    <text evidence="2">The sequence shown here is derived from an EMBL/GenBank/DDBJ whole genome shotgun (WGS) entry which is preliminary data.</text>
</comment>
<dbReference type="AlphaFoldDB" id="A0A7Y9I8B7"/>
<evidence type="ECO:0008006" key="4">
    <source>
        <dbReference type="Google" id="ProtNLM"/>
    </source>
</evidence>
<evidence type="ECO:0000313" key="2">
    <source>
        <dbReference type="EMBL" id="NYE71935.1"/>
    </source>
</evidence>
<keyword evidence="3" id="KW-1185">Reference proteome</keyword>
<gene>
    <name evidence="2" type="ORF">BKA15_003264</name>
</gene>
<feature type="transmembrane region" description="Helical" evidence="1">
    <location>
        <begin position="12"/>
        <end position="40"/>
    </location>
</feature>
<sequence length="197" mass="20862">MSNRAAGVNRFWLCVLGLIMIVAGALGVGIGTGWIARIPVPVASPEPGESVLAGPVTDQVVVMIMVGAGLVILITGIAWLVRQLPRRESSRPFRLHDDPADGITTVDPAVVGDAMRGQLESFRGIAAASVGLRGSVRRPELTIKITADERADLTEVLGRIRSQAVADLELALDSTVTRLAIQVEIDRARGGVAEIRM</sequence>
<keyword evidence="1" id="KW-0812">Transmembrane</keyword>
<keyword evidence="1" id="KW-0472">Membrane</keyword>
<dbReference type="EMBL" id="JACCBU010000001">
    <property type="protein sequence ID" value="NYE71935.1"/>
    <property type="molecule type" value="Genomic_DNA"/>
</dbReference>
<proteinExistence type="predicted"/>